<reference evidence="3 4" key="1">
    <citation type="submission" date="2017-06" db="EMBL/GenBank/DDBJ databases">
        <title>Ant-infecting Ophiocordyceps genomes reveal a high diversity of potential behavioral manipulation genes and a possible major role for enterotoxins.</title>
        <authorList>
            <person name="De Bekker C."/>
            <person name="Evans H.C."/>
            <person name="Brachmann A."/>
            <person name="Hughes D.P."/>
        </authorList>
    </citation>
    <scope>NUCLEOTIDE SEQUENCE [LARGE SCALE GENOMIC DNA]</scope>
    <source>
        <strain evidence="3 4">Map16</strain>
    </source>
</reference>
<organism evidence="3 4">
    <name type="scientific">Ophiocordyceps camponoti-rufipedis</name>
    <dbReference type="NCBI Taxonomy" id="2004952"/>
    <lineage>
        <taxon>Eukaryota</taxon>
        <taxon>Fungi</taxon>
        <taxon>Dikarya</taxon>
        <taxon>Ascomycota</taxon>
        <taxon>Pezizomycotina</taxon>
        <taxon>Sordariomycetes</taxon>
        <taxon>Hypocreomycetidae</taxon>
        <taxon>Hypocreales</taxon>
        <taxon>Ophiocordycipitaceae</taxon>
        <taxon>Ophiocordyceps</taxon>
    </lineage>
</organism>
<evidence type="ECO:0000313" key="4">
    <source>
        <dbReference type="Proteomes" id="UP000226431"/>
    </source>
</evidence>
<gene>
    <name evidence="3" type="ORF">CDD80_1902</name>
</gene>
<keyword evidence="4" id="KW-1185">Reference proteome</keyword>
<feature type="region of interest" description="Disordered" evidence="1">
    <location>
        <begin position="435"/>
        <end position="472"/>
    </location>
</feature>
<feature type="compositionally biased region" description="Polar residues" evidence="1">
    <location>
        <begin position="385"/>
        <end position="394"/>
    </location>
</feature>
<feature type="compositionally biased region" description="Basic and acidic residues" evidence="1">
    <location>
        <begin position="437"/>
        <end position="459"/>
    </location>
</feature>
<dbReference type="OrthoDB" id="6020543at2759"/>
<dbReference type="PANTHER" id="PTHR45708">
    <property type="entry name" value="ENDOCHITINASE"/>
    <property type="match status" value="1"/>
</dbReference>
<dbReference type="AlphaFoldDB" id="A0A2C5Z9X8"/>
<name>A0A2C5Z9X8_9HYPO</name>
<evidence type="ECO:0000313" key="3">
    <source>
        <dbReference type="EMBL" id="PHH75971.1"/>
    </source>
</evidence>
<dbReference type="PROSITE" id="PS51910">
    <property type="entry name" value="GH18_2"/>
    <property type="match status" value="1"/>
</dbReference>
<comment type="caution">
    <text evidence="3">The sequence shown here is derived from an EMBL/GenBank/DDBJ whole genome shotgun (WGS) entry which is preliminary data.</text>
</comment>
<dbReference type="EMBL" id="NJES01000186">
    <property type="protein sequence ID" value="PHH75971.1"/>
    <property type="molecule type" value="Genomic_DNA"/>
</dbReference>
<dbReference type="InterPro" id="IPR001223">
    <property type="entry name" value="Glyco_hydro18_cat"/>
</dbReference>
<dbReference type="SUPFAM" id="SSF51445">
    <property type="entry name" value="(Trans)glycosidases"/>
    <property type="match status" value="1"/>
</dbReference>
<dbReference type="STRING" id="2004952.A0A2C5Z9X8"/>
<dbReference type="Gene3D" id="3.20.20.80">
    <property type="entry name" value="Glycosidases"/>
    <property type="match status" value="1"/>
</dbReference>
<evidence type="ECO:0000259" key="2">
    <source>
        <dbReference type="PROSITE" id="PS51910"/>
    </source>
</evidence>
<protein>
    <recommendedName>
        <fullName evidence="2">GH18 domain-containing protein</fullName>
    </recommendedName>
</protein>
<dbReference type="InterPro" id="IPR050542">
    <property type="entry name" value="Glycosyl_Hydrlase18_Chitinase"/>
</dbReference>
<feature type="domain" description="GH18" evidence="2">
    <location>
        <begin position="9"/>
        <end position="321"/>
    </location>
</feature>
<accession>A0A2C5Z9X8</accession>
<dbReference type="Proteomes" id="UP000226431">
    <property type="component" value="Unassembled WGS sequence"/>
</dbReference>
<dbReference type="Pfam" id="PF00704">
    <property type="entry name" value="Glyco_hydro_18"/>
    <property type="match status" value="1"/>
</dbReference>
<dbReference type="GO" id="GO:0005576">
    <property type="term" value="C:extracellular region"/>
    <property type="evidence" value="ECO:0007669"/>
    <property type="project" value="TreeGrafter"/>
</dbReference>
<feature type="region of interest" description="Disordered" evidence="1">
    <location>
        <begin position="385"/>
        <end position="405"/>
    </location>
</feature>
<dbReference type="GO" id="GO:0004568">
    <property type="term" value="F:chitinase activity"/>
    <property type="evidence" value="ECO:0007669"/>
    <property type="project" value="TreeGrafter"/>
</dbReference>
<sequence>MALASSAYGVLNGYWGQTSGPDLRAFCDSGIHYATLGFVNMAPENDRSKSGFPGINFSSHCWAGAFNSSVGDATQLLSHCESIKNDIPYCQAKGVKIILSIGGEYRKPQGAADSSSDYKVSTSENGEYFADFLYGAFGPFSESWKGPRPFDAVDKHVAVDGFDFDIEAMFDNEPYIAMINKFRSLDNKLFITGAPQCPTNPQYFQMQGMIQKAAFDALFIQFYNNPACDALGNGFNLEEWTRTVARSDKSKDAKLFIGLPASPKAAGSGYTGPAEVRKLICKFKDTKNFGGISLWDLKDAVDNVLDGKTYLAHVLDALGTGCGPVLSTAAYPSSTAAYSPAVVYSLSPAVCSSTTAAYSSYVAPSHGVSHSTGVTETVYQASRSSQPLPSTSILPGSMAQHGDTTTTVTRRVFTTKTVSTTTRVHVVTCSAGFTGGRDGKRTKEMHEPQQENDNIDTHRLNRIQLPQPSPPPHRLGLPSPGLVLGLPELQQFRRIEAPVPAEDRIPASRYGRGVAAGQESSCFGRRCCWTAVGGIGRA</sequence>
<evidence type="ECO:0000256" key="1">
    <source>
        <dbReference type="SAM" id="MobiDB-lite"/>
    </source>
</evidence>
<dbReference type="PANTHER" id="PTHR45708:SF47">
    <property type="entry name" value="ENDOCHITINASE A"/>
    <property type="match status" value="1"/>
</dbReference>
<dbReference type="InterPro" id="IPR017853">
    <property type="entry name" value="GH"/>
</dbReference>
<proteinExistence type="predicted"/>
<dbReference type="GO" id="GO:0005975">
    <property type="term" value="P:carbohydrate metabolic process"/>
    <property type="evidence" value="ECO:0007669"/>
    <property type="project" value="InterPro"/>
</dbReference>